<dbReference type="NCBIfam" id="TIGR00229">
    <property type="entry name" value="sensory_box"/>
    <property type="match status" value="3"/>
</dbReference>
<dbReference type="InterPro" id="IPR003661">
    <property type="entry name" value="HisK_dim/P_dom"/>
</dbReference>
<sequence length="1725" mass="188423">MQAQLRRAWTWVGLLGLIATGLVGGGLSLENERRLAQEMERQAQQVAQQVEARFGLYEHGLRGARGAILAGGGAEIRRPTFAAYSQSRELSREFPGARGFGFIRRWSLGQDEAELRRARADDIPDFRLRELTPHPGERFVIEYIYPQASNQGATGLDIASERHRREAAVAAAQSAAPRLTAPITLVQANQKPRQGFLMLLPVYASGVLPPDPDARLARTLGWSFAPLLADEVLKPLLEAFPLVSIGLAEHDQAKAFFATHPDTSDMGDADTARVEKSLSVFGRTWRLELQSSPALRAQSRLAPVWLVLVLGALISGLIALVTRLATARPDAEALAQQGGTRLSDFVRSPLARWSLLVLLALGGAYAAFVGWQVRQSVAARVERELQLLVDQRASTGETAMKGRKAALVFLRGTPPVDGLVRSDASGRDPLDGSAAALWRQRMGQIFAAYAQANPDAQEIRLIRLEGTARQLVTWRREAAGATQAGAVSMDEALAPAALGTLNDLRARLLRGEAWTHPITAAARPDAHREPLRQLIRYTQPVLVDGRLFGVLEMDVDVSARFSAESLRLPWGGSLHVLSSDERWLTRQGPLEGNAADSWRDRYRPGSLAVATPLDRLRAWQGAQAEVLSVESVIDLNPGDRSARVIYRAVVPKSAMDDAAMTQWRSRMLPPALLAGLFYALIYLYWRLQQRHQRRLTTLNADLERRVAEQTLDLQSERSRLSNILEGTGAATWEWNAQTGETRFNARWAEILGYRPEALLPMTRDGWIALIHPEDLARTRQLLGAHLKGESAQYVCESRLRHQDQHWVWTLSTGRVMSRTPDGRAEWVSGTLLDISEMRAAQQERERFANLLRGVLQAATDFSIIATEPDGLITVFNAGAERLLGYRAEEMVGRQTPALIHLPEEVMQRGVELSAAEGVEVQGFRVFLHVPERDGSEQREWTYVRQDGSRVPVSLTASVVRSERGEIVGYLGIAQDISARLAAEQALRHAKAAAEQASAAKGMFLANMSHEIRTPMNAVIGIAHLLADTPLNEDQRQLLRKLQVAGRSLLGVINDVLDLSKIEAGELAVEQAPFQLSELLRELDAVFADPARAKGLGWELHSAPDLPDTLIGDAQRLQQVLGNLLSNAIKFTAQGQVSLRVDRVELDAQRPGLRFQVRDSGIGIPPEAQAQLFQPFVQAEASTTRRFGGTGLGLSIVKHLVGLMDGTVALESQPGQGSVFTVELPLLEAAETSRHRPQRLEAVIVEDEELQRDRLSALCAGFGWQARSFAEAAGLLALLQQRQQAGQALPDVLLVDWHLGDGLDGISAMRRLRASLPAGQVPAALLITQDQRRALQTEDIEAMVDAVLAKPANPSTLFNAVNEAIAKRKGSSDHLLDPAAIQRLGGGLLPGVRLLVVDDSEINLEVARRMLERQGAVVRCDSGAEAALARLAGGETFDAVLMDIQMPGMDGLEATHQIRERLQLRELPVIALTAGALVEECRRAMDAGMDDFLTKPLDPEALVRAVRRQVEARRGAPLPVRGSDTQAALPPDWPLIDGIQAQETAHRLGGDVALFHRLLGRLLETHDAAWVGSLVTMSAEQAAASLHKLRGSAGLLGAKPVQDLAAEGEERLRQGDPLTELTSLFGSLSQALSALRGSASAWLAQALDKADSGQAAPLSDGPARYVVLLDLLRQQDLDAGSALKSLRPWFFERGLSTQDVAAIEAHVDELDFEQALRLLEARQLLT</sequence>
<evidence type="ECO:0000256" key="14">
    <source>
        <dbReference type="ARBA" id="ARBA00023026"/>
    </source>
</evidence>
<evidence type="ECO:0000256" key="11">
    <source>
        <dbReference type="ARBA" id="ARBA00022840"/>
    </source>
</evidence>
<protein>
    <recommendedName>
        <fullName evidence="18">Sensory/regulatory protein RpfC</fullName>
        <ecNumber evidence="3">2.7.13.3</ecNumber>
    </recommendedName>
    <alternativeName>
        <fullName evidence="19">Virulence sensor protein BvgS</fullName>
    </alternativeName>
</protein>
<feature type="domain" description="Response regulatory" evidence="23">
    <location>
        <begin position="1240"/>
        <end position="1364"/>
    </location>
</feature>
<dbReference type="SMART" id="SM00388">
    <property type="entry name" value="HisKA"/>
    <property type="match status" value="1"/>
</dbReference>
<dbReference type="SMART" id="SM00086">
    <property type="entry name" value="PAC"/>
    <property type="match status" value="2"/>
</dbReference>
<dbReference type="PROSITE" id="PS50109">
    <property type="entry name" value="HIS_KIN"/>
    <property type="match status" value="1"/>
</dbReference>
<keyword evidence="12 21" id="KW-1133">Transmembrane helix</keyword>
<dbReference type="GO" id="GO:0005886">
    <property type="term" value="C:plasma membrane"/>
    <property type="evidence" value="ECO:0007669"/>
    <property type="project" value="UniProtKB-SubCell"/>
</dbReference>
<keyword evidence="9" id="KW-0547">Nucleotide-binding</keyword>
<dbReference type="InterPro" id="IPR042240">
    <property type="entry name" value="CHASE_sf"/>
</dbReference>
<evidence type="ECO:0000256" key="10">
    <source>
        <dbReference type="ARBA" id="ARBA00022777"/>
    </source>
</evidence>
<dbReference type="InterPro" id="IPR001789">
    <property type="entry name" value="Sig_transdc_resp-reg_receiver"/>
</dbReference>
<evidence type="ECO:0000256" key="15">
    <source>
        <dbReference type="ARBA" id="ARBA00023136"/>
    </source>
</evidence>
<feature type="transmembrane region" description="Helical" evidence="21">
    <location>
        <begin position="350"/>
        <end position="371"/>
    </location>
</feature>
<evidence type="ECO:0000313" key="28">
    <source>
        <dbReference type="Proteomes" id="UP000834458"/>
    </source>
</evidence>
<dbReference type="GO" id="GO:0006355">
    <property type="term" value="P:regulation of DNA-templated transcription"/>
    <property type="evidence" value="ECO:0007669"/>
    <property type="project" value="InterPro"/>
</dbReference>
<dbReference type="InterPro" id="IPR036641">
    <property type="entry name" value="HPT_dom_sf"/>
</dbReference>
<dbReference type="CDD" id="cd00156">
    <property type="entry name" value="REC"/>
    <property type="match status" value="1"/>
</dbReference>
<dbReference type="SMART" id="SM00091">
    <property type="entry name" value="PAS"/>
    <property type="match status" value="2"/>
</dbReference>
<feature type="transmembrane region" description="Helical" evidence="21">
    <location>
        <begin position="302"/>
        <end position="321"/>
    </location>
</feature>
<dbReference type="SMART" id="SM01079">
    <property type="entry name" value="CHASE"/>
    <property type="match status" value="1"/>
</dbReference>
<organism evidence="27 28">
    <name type="scientific">Comamonas aquatica</name>
    <dbReference type="NCBI Taxonomy" id="225991"/>
    <lineage>
        <taxon>Bacteria</taxon>
        <taxon>Pseudomonadati</taxon>
        <taxon>Pseudomonadota</taxon>
        <taxon>Betaproteobacteria</taxon>
        <taxon>Burkholderiales</taxon>
        <taxon>Comamonadaceae</taxon>
        <taxon>Comamonas</taxon>
    </lineage>
</organism>
<keyword evidence="13" id="KW-0902">Two-component regulatory system</keyword>
<dbReference type="PROSITE" id="PS50112">
    <property type="entry name" value="PAS"/>
    <property type="match status" value="2"/>
</dbReference>
<dbReference type="PANTHER" id="PTHR45339">
    <property type="entry name" value="HYBRID SIGNAL TRANSDUCTION HISTIDINE KINASE J"/>
    <property type="match status" value="1"/>
</dbReference>
<feature type="domain" description="CHASE" evidence="26">
    <location>
        <begin position="72"/>
        <end position="221"/>
    </location>
</feature>
<keyword evidence="6 27" id="KW-0808">Transferase</keyword>
<dbReference type="EC" id="2.7.13.3" evidence="3"/>
<keyword evidence="14" id="KW-0843">Virulence</keyword>
<feature type="domain" description="Response regulatory" evidence="23">
    <location>
        <begin position="1392"/>
        <end position="1509"/>
    </location>
</feature>
<dbReference type="InterPro" id="IPR013655">
    <property type="entry name" value="PAS_fold_3"/>
</dbReference>
<evidence type="ECO:0000259" key="22">
    <source>
        <dbReference type="PROSITE" id="PS50109"/>
    </source>
</evidence>
<dbReference type="CDD" id="cd00130">
    <property type="entry name" value="PAS"/>
    <property type="match status" value="2"/>
</dbReference>
<dbReference type="GO" id="GO:0000155">
    <property type="term" value="F:phosphorelay sensor kinase activity"/>
    <property type="evidence" value="ECO:0007669"/>
    <property type="project" value="InterPro"/>
</dbReference>
<dbReference type="Gene3D" id="3.30.450.350">
    <property type="entry name" value="CHASE domain"/>
    <property type="match status" value="1"/>
</dbReference>
<evidence type="ECO:0000256" key="18">
    <source>
        <dbReference type="ARBA" id="ARBA00068150"/>
    </source>
</evidence>
<dbReference type="GO" id="GO:0005524">
    <property type="term" value="F:ATP binding"/>
    <property type="evidence" value="ECO:0007669"/>
    <property type="project" value="UniProtKB-KW"/>
</dbReference>
<feature type="domain" description="PAC" evidence="25">
    <location>
        <begin position="936"/>
        <end position="988"/>
    </location>
</feature>
<dbReference type="SUPFAM" id="SSF55785">
    <property type="entry name" value="PYP-like sensor domain (PAS domain)"/>
    <property type="match status" value="2"/>
</dbReference>
<dbReference type="Gene3D" id="3.30.450.20">
    <property type="entry name" value="PAS domain"/>
    <property type="match status" value="3"/>
</dbReference>
<dbReference type="SUPFAM" id="SSF47226">
    <property type="entry name" value="Histidine-containing phosphotransfer domain, HPT domain"/>
    <property type="match status" value="1"/>
</dbReference>
<dbReference type="InterPro" id="IPR035965">
    <property type="entry name" value="PAS-like_dom_sf"/>
</dbReference>
<keyword evidence="11" id="KW-0067">ATP-binding</keyword>
<feature type="modified residue" description="4-aspartylphosphate" evidence="20">
    <location>
        <position position="1295"/>
    </location>
</feature>
<dbReference type="SUPFAM" id="SSF103190">
    <property type="entry name" value="Sensory domain-like"/>
    <property type="match status" value="1"/>
</dbReference>
<dbReference type="InterPro" id="IPR006189">
    <property type="entry name" value="CHASE_dom"/>
</dbReference>
<dbReference type="InterPro" id="IPR029151">
    <property type="entry name" value="Sensor-like_sf"/>
</dbReference>
<evidence type="ECO:0000313" key="27">
    <source>
        <dbReference type="EMBL" id="CAB5656463.1"/>
    </source>
</evidence>
<dbReference type="InterPro" id="IPR011006">
    <property type="entry name" value="CheY-like_superfamily"/>
</dbReference>
<dbReference type="CDD" id="cd16922">
    <property type="entry name" value="HATPase_EvgS-ArcB-TorS-like"/>
    <property type="match status" value="1"/>
</dbReference>
<dbReference type="Gene3D" id="1.10.287.130">
    <property type="match status" value="1"/>
</dbReference>
<dbReference type="Gene3D" id="3.30.565.10">
    <property type="entry name" value="Histidine kinase-like ATPase, C-terminal domain"/>
    <property type="match status" value="1"/>
</dbReference>
<accession>A0AA35D3H4</accession>
<feature type="domain" description="PAS" evidence="24">
    <location>
        <begin position="843"/>
        <end position="904"/>
    </location>
</feature>
<evidence type="ECO:0000256" key="3">
    <source>
        <dbReference type="ARBA" id="ARBA00012438"/>
    </source>
</evidence>
<dbReference type="InterPro" id="IPR004358">
    <property type="entry name" value="Sig_transdc_His_kin-like_C"/>
</dbReference>
<feature type="transmembrane region" description="Helical" evidence="21">
    <location>
        <begin position="667"/>
        <end position="685"/>
    </location>
</feature>
<dbReference type="CDD" id="cd17546">
    <property type="entry name" value="REC_hyHK_CKI1_RcsC-like"/>
    <property type="match status" value="1"/>
</dbReference>
<feature type="domain" description="Histidine kinase" evidence="22">
    <location>
        <begin position="1006"/>
        <end position="1227"/>
    </location>
</feature>
<evidence type="ECO:0000259" key="26">
    <source>
        <dbReference type="PROSITE" id="PS50839"/>
    </source>
</evidence>
<evidence type="ECO:0000259" key="23">
    <source>
        <dbReference type="PROSITE" id="PS50110"/>
    </source>
</evidence>
<name>A0AA35D3H4_9BURK</name>
<dbReference type="Pfam" id="PF00512">
    <property type="entry name" value="HisKA"/>
    <property type="match status" value="1"/>
</dbReference>
<dbReference type="SUPFAM" id="SSF55874">
    <property type="entry name" value="ATPase domain of HSP90 chaperone/DNA topoisomerase II/histidine kinase"/>
    <property type="match status" value="1"/>
</dbReference>
<dbReference type="SMART" id="SM00387">
    <property type="entry name" value="HATPase_c"/>
    <property type="match status" value="1"/>
</dbReference>
<dbReference type="Pfam" id="PF00989">
    <property type="entry name" value="PAS"/>
    <property type="match status" value="1"/>
</dbReference>
<dbReference type="InterPro" id="IPR000014">
    <property type="entry name" value="PAS"/>
</dbReference>
<dbReference type="InterPro" id="IPR008207">
    <property type="entry name" value="Sig_transdc_His_kin_Hpt_dom"/>
</dbReference>
<dbReference type="FunFam" id="3.30.565.10:FF:000010">
    <property type="entry name" value="Sensor histidine kinase RcsC"/>
    <property type="match status" value="1"/>
</dbReference>
<comment type="subcellular location">
    <subcellularLocation>
        <location evidence="2">Cell membrane</location>
        <topology evidence="2">Multi-pass membrane protein</topology>
    </subcellularLocation>
</comment>
<comment type="catalytic activity">
    <reaction evidence="1">
        <text>ATP + protein L-histidine = ADP + protein N-phospho-L-histidine.</text>
        <dbReference type="EC" id="2.7.13.3"/>
    </reaction>
</comment>
<comment type="caution">
    <text evidence="27">The sequence shown here is derived from an EMBL/GenBank/DDBJ whole genome shotgun (WGS) entry which is preliminary data.</text>
</comment>
<evidence type="ECO:0000256" key="5">
    <source>
        <dbReference type="ARBA" id="ARBA00022553"/>
    </source>
</evidence>
<comment type="function">
    <text evidence="16">Member of the two-component regulatory system BvgS/BvgA. Phosphorylates BvgA via a four-step phosphorelay in response to environmental signals.</text>
</comment>
<keyword evidence="8" id="KW-0732">Signal</keyword>
<dbReference type="PRINTS" id="PR00344">
    <property type="entry name" value="BCTRLSENSOR"/>
</dbReference>
<dbReference type="EMBL" id="CAHPSC010000001">
    <property type="protein sequence ID" value="CAB5656463.1"/>
    <property type="molecule type" value="Genomic_DNA"/>
</dbReference>
<dbReference type="InterPro" id="IPR001610">
    <property type="entry name" value="PAC"/>
</dbReference>
<gene>
    <name evidence="27" type="primary">barA</name>
    <name evidence="27" type="ORF">GHA_00036</name>
</gene>
<evidence type="ECO:0000259" key="25">
    <source>
        <dbReference type="PROSITE" id="PS50113"/>
    </source>
</evidence>
<dbReference type="Pfam" id="PF00072">
    <property type="entry name" value="Response_reg"/>
    <property type="match status" value="2"/>
</dbReference>
<evidence type="ECO:0000256" key="6">
    <source>
        <dbReference type="ARBA" id="ARBA00022679"/>
    </source>
</evidence>
<dbReference type="PANTHER" id="PTHR45339:SF1">
    <property type="entry name" value="HYBRID SIGNAL TRANSDUCTION HISTIDINE KINASE J"/>
    <property type="match status" value="1"/>
</dbReference>
<evidence type="ECO:0000256" key="8">
    <source>
        <dbReference type="ARBA" id="ARBA00022729"/>
    </source>
</evidence>
<evidence type="ECO:0000256" key="19">
    <source>
        <dbReference type="ARBA" id="ARBA00070152"/>
    </source>
</evidence>
<dbReference type="Pfam" id="PF03924">
    <property type="entry name" value="CHASE"/>
    <property type="match status" value="1"/>
</dbReference>
<dbReference type="CDD" id="cd00082">
    <property type="entry name" value="HisKA"/>
    <property type="match status" value="1"/>
</dbReference>
<keyword evidence="7 21" id="KW-0812">Transmembrane</keyword>
<evidence type="ECO:0000256" key="12">
    <source>
        <dbReference type="ARBA" id="ARBA00022989"/>
    </source>
</evidence>
<dbReference type="Proteomes" id="UP000834458">
    <property type="component" value="Unassembled WGS sequence"/>
</dbReference>
<keyword evidence="15 21" id="KW-0472">Membrane</keyword>
<dbReference type="PROSITE" id="PS50113">
    <property type="entry name" value="PAC"/>
    <property type="match status" value="2"/>
</dbReference>
<dbReference type="Pfam" id="PF08447">
    <property type="entry name" value="PAS_3"/>
    <property type="match status" value="1"/>
</dbReference>
<dbReference type="InterPro" id="IPR036097">
    <property type="entry name" value="HisK_dim/P_sf"/>
</dbReference>
<dbReference type="InterPro" id="IPR003594">
    <property type="entry name" value="HATPase_dom"/>
</dbReference>
<evidence type="ECO:0000256" key="9">
    <source>
        <dbReference type="ARBA" id="ARBA00022741"/>
    </source>
</evidence>
<dbReference type="FunFam" id="1.10.287.130:FF:000002">
    <property type="entry name" value="Two-component osmosensing histidine kinase"/>
    <property type="match status" value="1"/>
</dbReference>
<dbReference type="Gene3D" id="1.20.120.160">
    <property type="entry name" value="HPT domain"/>
    <property type="match status" value="1"/>
</dbReference>
<dbReference type="RefSeq" id="WP_239231311.1">
    <property type="nucleotide sequence ID" value="NZ_CAHPSC010000001.1"/>
</dbReference>
<dbReference type="Pfam" id="PF02518">
    <property type="entry name" value="HATPase_c"/>
    <property type="match status" value="1"/>
</dbReference>
<keyword evidence="5 20" id="KW-0597">Phosphoprotein</keyword>
<dbReference type="InterPro" id="IPR000700">
    <property type="entry name" value="PAS-assoc_C"/>
</dbReference>
<evidence type="ECO:0000256" key="16">
    <source>
        <dbReference type="ARBA" id="ARBA00058004"/>
    </source>
</evidence>
<dbReference type="PROSITE" id="PS50839">
    <property type="entry name" value="CHASE"/>
    <property type="match status" value="1"/>
</dbReference>
<keyword evidence="4" id="KW-1003">Cell membrane</keyword>
<evidence type="ECO:0000256" key="13">
    <source>
        <dbReference type="ARBA" id="ARBA00023012"/>
    </source>
</evidence>
<dbReference type="Pfam" id="PF01627">
    <property type="entry name" value="Hpt"/>
    <property type="match status" value="1"/>
</dbReference>
<evidence type="ECO:0000256" key="17">
    <source>
        <dbReference type="ARBA" id="ARBA00064003"/>
    </source>
</evidence>
<evidence type="ECO:0000256" key="21">
    <source>
        <dbReference type="SAM" id="Phobius"/>
    </source>
</evidence>
<dbReference type="InterPro" id="IPR013767">
    <property type="entry name" value="PAS_fold"/>
</dbReference>
<reference evidence="27" key="1">
    <citation type="submission" date="2020-05" db="EMBL/GenBank/DDBJ databases">
        <authorList>
            <person name="Delgado-Blas J."/>
        </authorList>
    </citation>
    <scope>NUCLEOTIDE SEQUENCE</scope>
    <source>
        <strain evidence="27">BB1454</strain>
    </source>
</reference>
<evidence type="ECO:0000259" key="24">
    <source>
        <dbReference type="PROSITE" id="PS50112"/>
    </source>
</evidence>
<feature type="modified residue" description="4-aspartylphosphate" evidence="20">
    <location>
        <position position="1442"/>
    </location>
</feature>
<keyword evidence="10 27" id="KW-0418">Kinase</keyword>
<dbReference type="SUPFAM" id="SSF47384">
    <property type="entry name" value="Homodimeric domain of signal transducing histidine kinase"/>
    <property type="match status" value="1"/>
</dbReference>
<evidence type="ECO:0000256" key="20">
    <source>
        <dbReference type="PROSITE-ProRule" id="PRU00169"/>
    </source>
</evidence>
<dbReference type="SUPFAM" id="SSF52172">
    <property type="entry name" value="CheY-like"/>
    <property type="match status" value="2"/>
</dbReference>
<dbReference type="Gene3D" id="3.40.50.2300">
    <property type="match status" value="2"/>
</dbReference>
<evidence type="ECO:0000256" key="4">
    <source>
        <dbReference type="ARBA" id="ARBA00022475"/>
    </source>
</evidence>
<evidence type="ECO:0000256" key="7">
    <source>
        <dbReference type="ARBA" id="ARBA00022692"/>
    </source>
</evidence>
<feature type="domain" description="PAC" evidence="25">
    <location>
        <begin position="793"/>
        <end position="846"/>
    </location>
</feature>
<dbReference type="PROSITE" id="PS50110">
    <property type="entry name" value="RESPONSE_REGULATORY"/>
    <property type="match status" value="2"/>
</dbReference>
<dbReference type="InterPro" id="IPR036890">
    <property type="entry name" value="HATPase_C_sf"/>
</dbReference>
<dbReference type="InterPro" id="IPR005467">
    <property type="entry name" value="His_kinase_dom"/>
</dbReference>
<proteinExistence type="predicted"/>
<feature type="domain" description="PAS" evidence="24">
    <location>
        <begin position="716"/>
        <end position="789"/>
    </location>
</feature>
<evidence type="ECO:0000256" key="1">
    <source>
        <dbReference type="ARBA" id="ARBA00000085"/>
    </source>
</evidence>
<comment type="subunit">
    <text evidence="17">At low DSF concentrations, interacts with RpfF.</text>
</comment>
<evidence type="ECO:0000256" key="2">
    <source>
        <dbReference type="ARBA" id="ARBA00004651"/>
    </source>
</evidence>
<dbReference type="SMART" id="SM00448">
    <property type="entry name" value="REC"/>
    <property type="match status" value="2"/>
</dbReference>